<dbReference type="SUPFAM" id="SSF51905">
    <property type="entry name" value="FAD/NAD(P)-binding domain"/>
    <property type="match status" value="1"/>
</dbReference>
<evidence type="ECO:0000313" key="5">
    <source>
        <dbReference type="EMBL" id="GIE52629.1"/>
    </source>
</evidence>
<dbReference type="PANTHER" id="PTHR43004:SF19">
    <property type="entry name" value="BINDING MONOOXYGENASE, PUTATIVE (JCVI)-RELATED"/>
    <property type="match status" value="1"/>
</dbReference>
<organism evidence="5 6">
    <name type="scientific">Actinoplanes nipponensis</name>
    <dbReference type="NCBI Taxonomy" id="135950"/>
    <lineage>
        <taxon>Bacteria</taxon>
        <taxon>Bacillati</taxon>
        <taxon>Actinomycetota</taxon>
        <taxon>Actinomycetes</taxon>
        <taxon>Micromonosporales</taxon>
        <taxon>Micromonosporaceae</taxon>
        <taxon>Actinoplanes</taxon>
    </lineage>
</organism>
<dbReference type="PANTHER" id="PTHR43004">
    <property type="entry name" value="TRK SYSTEM POTASSIUM UPTAKE PROTEIN"/>
    <property type="match status" value="1"/>
</dbReference>
<reference evidence="5" key="1">
    <citation type="submission" date="2021-01" db="EMBL/GenBank/DDBJ databases">
        <title>Whole genome shotgun sequence of Actinoplanes nipponensis NBRC 14063.</title>
        <authorList>
            <person name="Komaki H."/>
            <person name="Tamura T."/>
        </authorList>
    </citation>
    <scope>NUCLEOTIDE SEQUENCE</scope>
    <source>
        <strain evidence="5">NBRC 14063</strain>
    </source>
</reference>
<dbReference type="Gene3D" id="3.50.50.60">
    <property type="entry name" value="FAD/NAD(P)-binding domain"/>
    <property type="match status" value="1"/>
</dbReference>
<gene>
    <name evidence="5" type="ORF">Ani05nite_61630</name>
</gene>
<name>A0A919JTF3_9ACTN</name>
<protein>
    <submittedName>
        <fullName evidence="5">2-polyprenyl-6-methoxyphenol hydroxylase</fullName>
    </submittedName>
</protein>
<dbReference type="AlphaFoldDB" id="A0A919JTF3"/>
<sequence length="497" mass="53777">MTAEPSCDVLVVGAGPTGLMLANWLVRLGVQVIVVDGKDGPTRESRALVVQARSIEVYDQLGIADKVLAAAHRAEALAPGFGSRVFGRIPLGPLGAGVTPYPWIEILEQSRNEEILLENLQALGGEVRWGRPVTSLTATSEGVEAVCGDETIRARFCVGADGANSVVRKSRGIAFEGVTNPHTFYVIDATAVGGLVGGAINVRPGGDEFLLGFPMRGGDNWRLIGLARDDDGDGVIAEQDARARIRRSFAVTYDQSRWFATYRVHHRVAARFRDGPFLLAGDAAHVHSPVGGQGMNTGLQDAHNLAFKLADVVHGRAGEAWLDRYEAERRPVARTLVATTDRLFGFITSQRLALRALRRLVVPLLAPVGVRVLPRTRGGSRFFGYVSQIRIRYHLTPDARRDPVVGRRLAWAGDNYEVLRSLQWQIHGYGGVEKADVPELGLPVHLFPAAPQTPLLPGRLYLVRPDGFVAAVAAPPDAESVFRGVMPEPPDGVHRPA</sequence>
<evidence type="ECO:0000313" key="6">
    <source>
        <dbReference type="Proteomes" id="UP000647172"/>
    </source>
</evidence>
<proteinExistence type="predicted"/>
<evidence type="ECO:0000259" key="4">
    <source>
        <dbReference type="Pfam" id="PF01494"/>
    </source>
</evidence>
<dbReference type="PRINTS" id="PR00420">
    <property type="entry name" value="RNGMNOXGNASE"/>
</dbReference>
<dbReference type="GO" id="GO:0016709">
    <property type="term" value="F:oxidoreductase activity, acting on paired donors, with incorporation or reduction of molecular oxygen, NAD(P)H as one donor, and incorporation of one atom of oxygen"/>
    <property type="evidence" value="ECO:0007669"/>
    <property type="project" value="UniProtKB-ARBA"/>
</dbReference>
<evidence type="ECO:0000256" key="1">
    <source>
        <dbReference type="ARBA" id="ARBA00001974"/>
    </source>
</evidence>
<feature type="domain" description="FAD-binding" evidence="4">
    <location>
        <begin position="7"/>
        <end position="338"/>
    </location>
</feature>
<comment type="caution">
    <text evidence="5">The sequence shown here is derived from an EMBL/GenBank/DDBJ whole genome shotgun (WGS) entry which is preliminary data.</text>
</comment>
<comment type="cofactor">
    <cofactor evidence="1">
        <name>FAD</name>
        <dbReference type="ChEBI" id="CHEBI:57692"/>
    </cofactor>
</comment>
<accession>A0A919JTF3</accession>
<dbReference type="GO" id="GO:0071949">
    <property type="term" value="F:FAD binding"/>
    <property type="evidence" value="ECO:0007669"/>
    <property type="project" value="InterPro"/>
</dbReference>
<dbReference type="RefSeq" id="WP_203774214.1">
    <property type="nucleotide sequence ID" value="NZ_BAAAYJ010000073.1"/>
</dbReference>
<dbReference type="EMBL" id="BOMQ01000072">
    <property type="protein sequence ID" value="GIE52629.1"/>
    <property type="molecule type" value="Genomic_DNA"/>
</dbReference>
<evidence type="ECO:0000256" key="2">
    <source>
        <dbReference type="ARBA" id="ARBA00022630"/>
    </source>
</evidence>
<dbReference type="InterPro" id="IPR036188">
    <property type="entry name" value="FAD/NAD-bd_sf"/>
</dbReference>
<dbReference type="Pfam" id="PF01494">
    <property type="entry name" value="FAD_binding_3"/>
    <property type="match status" value="1"/>
</dbReference>
<keyword evidence="6" id="KW-1185">Reference proteome</keyword>
<dbReference type="InterPro" id="IPR050641">
    <property type="entry name" value="RIFMO-like"/>
</dbReference>
<dbReference type="Gene3D" id="3.30.70.2450">
    <property type="match status" value="1"/>
</dbReference>
<keyword evidence="2" id="KW-0285">Flavoprotein</keyword>
<evidence type="ECO:0000256" key="3">
    <source>
        <dbReference type="ARBA" id="ARBA00022827"/>
    </source>
</evidence>
<dbReference type="Proteomes" id="UP000647172">
    <property type="component" value="Unassembled WGS sequence"/>
</dbReference>
<keyword evidence="3" id="KW-0274">FAD</keyword>
<dbReference type="InterPro" id="IPR002938">
    <property type="entry name" value="FAD-bd"/>
</dbReference>